<dbReference type="CDD" id="cd00041">
    <property type="entry name" value="CUB"/>
    <property type="match status" value="1"/>
</dbReference>
<evidence type="ECO:0000256" key="5">
    <source>
        <dbReference type="PROSITE-ProRule" id="PRU00076"/>
    </source>
</evidence>
<organism evidence="11 12">
    <name type="scientific">Branchiostoma floridae</name>
    <name type="common">Florida lancelet</name>
    <name type="synonym">Amphioxus</name>
    <dbReference type="NCBI Taxonomy" id="7739"/>
    <lineage>
        <taxon>Eukaryota</taxon>
        <taxon>Metazoa</taxon>
        <taxon>Chordata</taxon>
        <taxon>Cephalochordata</taxon>
        <taxon>Leptocardii</taxon>
        <taxon>Amphioxiformes</taxon>
        <taxon>Branchiostomatidae</taxon>
        <taxon>Branchiostoma</taxon>
    </lineage>
</organism>
<evidence type="ECO:0000256" key="2">
    <source>
        <dbReference type="ARBA" id="ARBA00022737"/>
    </source>
</evidence>
<reference evidence="12" key="2">
    <citation type="submission" date="2025-08" db="UniProtKB">
        <authorList>
            <consortium name="RefSeq"/>
        </authorList>
    </citation>
    <scope>IDENTIFICATION</scope>
    <source>
        <strain evidence="12">S238N-H82</strain>
        <tissue evidence="12">Testes</tissue>
    </source>
</reference>
<keyword evidence="7" id="KW-1133">Transmembrane helix</keyword>
<dbReference type="GeneID" id="118409425"/>
<dbReference type="OrthoDB" id="6252479at2759"/>
<evidence type="ECO:0000256" key="4">
    <source>
        <dbReference type="ARBA" id="ARBA00023180"/>
    </source>
</evidence>
<dbReference type="AlphaFoldDB" id="A0A9J7HWV6"/>
<dbReference type="InterPro" id="IPR035914">
    <property type="entry name" value="Sperma_CUB_dom_sf"/>
</dbReference>
<dbReference type="SUPFAM" id="SSF57196">
    <property type="entry name" value="EGF/Laminin"/>
    <property type="match status" value="1"/>
</dbReference>
<evidence type="ECO:0000313" key="12">
    <source>
        <dbReference type="RefSeq" id="XP_035666342.1"/>
    </source>
</evidence>
<reference evidence="11" key="1">
    <citation type="journal article" date="2020" name="Nat. Ecol. Evol.">
        <title>Deeply conserved synteny resolves early events in vertebrate evolution.</title>
        <authorList>
            <person name="Simakov O."/>
            <person name="Marletaz F."/>
            <person name="Yue J.X."/>
            <person name="O'Connell B."/>
            <person name="Jenkins J."/>
            <person name="Brandt A."/>
            <person name="Calef R."/>
            <person name="Tung C.H."/>
            <person name="Huang T.K."/>
            <person name="Schmutz J."/>
            <person name="Satoh N."/>
            <person name="Yu J.K."/>
            <person name="Putnam N.H."/>
            <person name="Green R.E."/>
            <person name="Rokhsar D.S."/>
        </authorList>
    </citation>
    <scope>NUCLEOTIDE SEQUENCE [LARGE SCALE GENOMIC DNA]</scope>
    <source>
        <strain evidence="11">S238N-H82</strain>
    </source>
</reference>
<dbReference type="PROSITE" id="PS50026">
    <property type="entry name" value="EGF_3"/>
    <property type="match status" value="1"/>
</dbReference>
<dbReference type="Pfam" id="PF00431">
    <property type="entry name" value="CUB"/>
    <property type="match status" value="1"/>
</dbReference>
<dbReference type="InterPro" id="IPR000859">
    <property type="entry name" value="CUB_dom"/>
</dbReference>
<evidence type="ECO:0000256" key="1">
    <source>
        <dbReference type="ARBA" id="ARBA00022536"/>
    </source>
</evidence>
<dbReference type="PANTHER" id="PTHR24251">
    <property type="entry name" value="OVOCHYMASE-RELATED"/>
    <property type="match status" value="1"/>
</dbReference>
<dbReference type="OMA" id="CEWLLEA"/>
<dbReference type="SMART" id="SM00042">
    <property type="entry name" value="CUB"/>
    <property type="match status" value="1"/>
</dbReference>
<keyword evidence="11" id="KW-1185">Reference proteome</keyword>
<keyword evidence="2" id="KW-0677">Repeat</keyword>
<dbReference type="PROSITE" id="PS01180">
    <property type="entry name" value="CUB"/>
    <property type="match status" value="1"/>
</dbReference>
<dbReference type="Gene3D" id="2.10.25.10">
    <property type="entry name" value="Laminin"/>
    <property type="match status" value="1"/>
</dbReference>
<keyword evidence="3 5" id="KW-1015">Disulfide bond</keyword>
<dbReference type="InterPro" id="IPR000742">
    <property type="entry name" value="EGF"/>
</dbReference>
<sequence>MFLHCQWRTLGTDMGQIMGLSPLLVVVLLTCVALSSGQDSAACASPPLVIHTDSAPHEFTSPNYPRPYPRNTYCEWLLEAPVGQKCNLTFVDFHLTGTNYWGKCPHTDKVQIYDGTDAEANVTLFGTFCENDQPTGQYESRGRHLLVTFESTTINYFKRGIKVHYGFSQCTDAYECASNPCQNGGTCVEARCGYNCTCTRNYAGPTCQTELPCASSPCPPGTACLNRGDAFSCADAPTTPTPPTTTTEHATTTQSTVPPPTTTVKQSTTAQTTPQMPSTTSSKQPSTSQNTVTSSTKEAETLKTEMASTKTQVTRATAVTESNTPTPDDPKTTHTTSSSKTPPPDAKQTAAPTGDSPKPQGQSGQPECETDVWNLSDCGWTWWLILVVAGLGVAMVSTAGGMAYRYCKRKKSGRVVTPRSVAGVRLELEDMDD</sequence>
<evidence type="ECO:0000259" key="9">
    <source>
        <dbReference type="PROSITE" id="PS01180"/>
    </source>
</evidence>
<dbReference type="KEGG" id="bfo:118409425"/>
<dbReference type="Proteomes" id="UP000001554">
    <property type="component" value="Chromosome 1"/>
</dbReference>
<keyword evidence="7" id="KW-0812">Transmembrane</keyword>
<dbReference type="SMART" id="SM00181">
    <property type="entry name" value="EGF"/>
    <property type="match status" value="1"/>
</dbReference>
<comment type="caution">
    <text evidence="5">Lacks conserved residue(s) required for the propagation of feature annotation.</text>
</comment>
<feature type="domain" description="CUB" evidence="9">
    <location>
        <begin position="43"/>
        <end position="168"/>
    </location>
</feature>
<evidence type="ECO:0000259" key="10">
    <source>
        <dbReference type="PROSITE" id="PS50026"/>
    </source>
</evidence>
<evidence type="ECO:0000256" key="8">
    <source>
        <dbReference type="SAM" id="SignalP"/>
    </source>
</evidence>
<evidence type="ECO:0000256" key="7">
    <source>
        <dbReference type="SAM" id="Phobius"/>
    </source>
</evidence>
<evidence type="ECO:0000256" key="6">
    <source>
        <dbReference type="SAM" id="MobiDB-lite"/>
    </source>
</evidence>
<gene>
    <name evidence="12" type="primary">LOC118409425</name>
</gene>
<feature type="domain" description="EGF-like" evidence="10">
    <location>
        <begin position="172"/>
        <end position="208"/>
    </location>
</feature>
<dbReference type="PROSITE" id="PS00022">
    <property type="entry name" value="EGF_1"/>
    <property type="match status" value="1"/>
</dbReference>
<keyword evidence="4" id="KW-0325">Glycoprotein</keyword>
<dbReference type="Pfam" id="PF00008">
    <property type="entry name" value="EGF"/>
    <property type="match status" value="1"/>
</dbReference>
<feature type="transmembrane region" description="Helical" evidence="7">
    <location>
        <begin position="380"/>
        <end position="404"/>
    </location>
</feature>
<dbReference type="CDD" id="cd00054">
    <property type="entry name" value="EGF_CA"/>
    <property type="match status" value="1"/>
</dbReference>
<dbReference type="RefSeq" id="XP_035666342.1">
    <property type="nucleotide sequence ID" value="XM_035810449.1"/>
</dbReference>
<feature type="chain" id="PRO_5039951272" evidence="8">
    <location>
        <begin position="38"/>
        <end position="433"/>
    </location>
</feature>
<dbReference type="FunFam" id="2.10.25.10:FF:000143">
    <property type="entry name" value="Protein crumbs 1"/>
    <property type="match status" value="1"/>
</dbReference>
<feature type="compositionally biased region" description="Polar residues" evidence="6">
    <location>
        <begin position="306"/>
        <end position="323"/>
    </location>
</feature>
<dbReference type="Gene3D" id="2.60.120.290">
    <property type="entry name" value="Spermadhesin, CUB domain"/>
    <property type="match status" value="1"/>
</dbReference>
<feature type="compositionally biased region" description="Low complexity" evidence="6">
    <location>
        <begin position="244"/>
        <end position="291"/>
    </location>
</feature>
<keyword evidence="8" id="KW-0732">Signal</keyword>
<protein>
    <submittedName>
        <fullName evidence="12">Uncharacterized protein LOC118409425</fullName>
    </submittedName>
</protein>
<keyword evidence="7" id="KW-0472">Membrane</keyword>
<name>A0A9J7HWV6_BRAFL</name>
<feature type="signal peptide" evidence="8">
    <location>
        <begin position="1"/>
        <end position="37"/>
    </location>
</feature>
<feature type="disulfide bond" evidence="5">
    <location>
        <begin position="198"/>
        <end position="207"/>
    </location>
</feature>
<dbReference type="SUPFAM" id="SSF49854">
    <property type="entry name" value="Spermadhesin, CUB domain"/>
    <property type="match status" value="1"/>
</dbReference>
<feature type="region of interest" description="Disordered" evidence="6">
    <location>
        <begin position="235"/>
        <end position="369"/>
    </location>
</feature>
<keyword evidence="1 5" id="KW-0245">EGF-like domain</keyword>
<evidence type="ECO:0000256" key="3">
    <source>
        <dbReference type="ARBA" id="ARBA00023157"/>
    </source>
</evidence>
<evidence type="ECO:0000313" key="11">
    <source>
        <dbReference type="Proteomes" id="UP000001554"/>
    </source>
</evidence>
<proteinExistence type="predicted"/>
<accession>A0A9J7HWV6</accession>